<dbReference type="PROSITE" id="PS50983">
    <property type="entry name" value="FE_B12_PBP"/>
    <property type="match status" value="1"/>
</dbReference>
<dbReference type="SUPFAM" id="SSF53807">
    <property type="entry name" value="Helical backbone' metal receptor"/>
    <property type="match status" value="1"/>
</dbReference>
<dbReference type="PANTHER" id="PTHR30532">
    <property type="entry name" value="IRON III DICITRATE-BINDING PERIPLASMIC PROTEIN"/>
    <property type="match status" value="1"/>
</dbReference>
<proteinExistence type="inferred from homology"/>
<dbReference type="AlphaFoldDB" id="A0A1J6I4W5"/>
<keyword evidence="4" id="KW-0410">Iron transport</keyword>
<comment type="caution">
    <text evidence="7">The sequence shown here is derived from an EMBL/GenBank/DDBJ whole genome shotgun (WGS) entry which is preliminary data.</text>
</comment>
<keyword evidence="4" id="KW-0408">Iron</keyword>
<dbReference type="Pfam" id="PF01497">
    <property type="entry name" value="Peripla_BP_2"/>
    <property type="match status" value="1"/>
</dbReference>
<accession>A0A1J6I4W5</accession>
<sequence>MPVSSRVSRRGFLSGGASVFLSATAANGSSGVRRVETPLGYAEIPVSPKRVLAIDSRVSLESALALDLPVVGYSHSRVRPWVPLPAGVPMLTAPPDLEQILMMAPDLILCPDTAPNSDWWPLNRLSSIAPVLPSSHLYSWQVNLEQLGNWLGKLPLVRMRLKEHGEQIADIRRAHANALANLRFAALYYDPLKRRAIVCSHGTGYGLVMPAQVLFELGGQEVRADRLGPYGEVALESFGEVLGDIYAILLIDFGNGATRELSSEPLWQRLPAVRANRIHIISGNCVFGSFYTARYLADGWRDLFALEHTQ</sequence>
<evidence type="ECO:0000256" key="5">
    <source>
        <dbReference type="ARBA" id="ARBA00022729"/>
    </source>
</evidence>
<gene>
    <name evidence="7" type="ORF">BLA27_14350</name>
</gene>
<dbReference type="GO" id="GO:0030288">
    <property type="term" value="C:outer membrane-bounded periplasmic space"/>
    <property type="evidence" value="ECO:0007669"/>
    <property type="project" value="TreeGrafter"/>
</dbReference>
<comment type="subcellular location">
    <subcellularLocation>
        <location evidence="1">Cell envelope</location>
    </subcellularLocation>
</comment>
<dbReference type="InterPro" id="IPR051313">
    <property type="entry name" value="Bact_iron-sidero_bind"/>
</dbReference>
<evidence type="ECO:0000256" key="3">
    <source>
        <dbReference type="ARBA" id="ARBA00022448"/>
    </source>
</evidence>
<keyword evidence="5" id="KW-0732">Signal</keyword>
<dbReference type="GO" id="GO:1901678">
    <property type="term" value="P:iron coordination entity transport"/>
    <property type="evidence" value="ECO:0007669"/>
    <property type="project" value="UniProtKB-ARBA"/>
</dbReference>
<evidence type="ECO:0000259" key="6">
    <source>
        <dbReference type="PROSITE" id="PS50983"/>
    </source>
</evidence>
<comment type="similarity">
    <text evidence="2">Belongs to the bacterial solute-binding protein 8 family.</text>
</comment>
<dbReference type="PANTHER" id="PTHR30532:SF1">
    <property type="entry name" value="IRON(3+)-HYDROXAMATE-BINDING PROTEIN FHUD"/>
    <property type="match status" value="1"/>
</dbReference>
<protein>
    <recommendedName>
        <fullName evidence="6">Fe/B12 periplasmic-binding domain-containing protein</fullName>
    </recommendedName>
</protein>
<dbReference type="InterPro" id="IPR002491">
    <property type="entry name" value="ABC_transptr_periplasmic_BD"/>
</dbReference>
<evidence type="ECO:0000256" key="2">
    <source>
        <dbReference type="ARBA" id="ARBA00008814"/>
    </source>
</evidence>
<keyword evidence="8" id="KW-1185">Reference proteome</keyword>
<evidence type="ECO:0000313" key="7">
    <source>
        <dbReference type="EMBL" id="OIS92862.1"/>
    </source>
</evidence>
<organism evidence="7 8">
    <name type="scientific">Brucella cytisi</name>
    <dbReference type="NCBI Taxonomy" id="407152"/>
    <lineage>
        <taxon>Bacteria</taxon>
        <taxon>Pseudomonadati</taxon>
        <taxon>Pseudomonadota</taxon>
        <taxon>Alphaproteobacteria</taxon>
        <taxon>Hyphomicrobiales</taxon>
        <taxon>Brucellaceae</taxon>
        <taxon>Brucella/Ochrobactrum group</taxon>
        <taxon>Brucella</taxon>
    </lineage>
</organism>
<feature type="domain" description="Fe/B12 periplasmic-binding" evidence="6">
    <location>
        <begin position="49"/>
        <end position="310"/>
    </location>
</feature>
<dbReference type="OrthoDB" id="9793175at2"/>
<evidence type="ECO:0000313" key="8">
    <source>
        <dbReference type="Proteomes" id="UP000182985"/>
    </source>
</evidence>
<dbReference type="EMBL" id="MOEC01000013">
    <property type="protein sequence ID" value="OIS92862.1"/>
    <property type="molecule type" value="Genomic_DNA"/>
</dbReference>
<dbReference type="Gene3D" id="3.40.50.1980">
    <property type="entry name" value="Nitrogenase molybdenum iron protein domain"/>
    <property type="match status" value="2"/>
</dbReference>
<name>A0A1J6I4W5_9HYPH</name>
<keyword evidence="4" id="KW-0406">Ion transport</keyword>
<evidence type="ECO:0000256" key="1">
    <source>
        <dbReference type="ARBA" id="ARBA00004196"/>
    </source>
</evidence>
<keyword evidence="3" id="KW-0813">Transport</keyword>
<evidence type="ECO:0000256" key="4">
    <source>
        <dbReference type="ARBA" id="ARBA00022496"/>
    </source>
</evidence>
<dbReference type="Proteomes" id="UP000182985">
    <property type="component" value="Unassembled WGS sequence"/>
</dbReference>
<reference evidence="7 8" key="1">
    <citation type="submission" date="2016-10" db="EMBL/GenBank/DDBJ databases">
        <title>The Draft Genome Sequence of the Potato Rhizosphere Bacteria Ochrobactrum sp. IPA7.2.</title>
        <authorList>
            <person name="Gogoleva N.E."/>
            <person name="Khlopko Y.A."/>
            <person name="Burygin G.L."/>
            <person name="Plotnikov A.O."/>
        </authorList>
    </citation>
    <scope>NUCLEOTIDE SEQUENCE [LARGE SCALE GENOMIC DNA]</scope>
    <source>
        <strain evidence="7 8">IPA7.2</strain>
    </source>
</reference>
<dbReference type="RefSeq" id="WP_071632330.1">
    <property type="nucleotide sequence ID" value="NZ_MOEC01000013.1"/>
</dbReference>